<keyword evidence="3" id="KW-0808">Transferase</keyword>
<gene>
    <name evidence="8" type="ORF">GCM10008957_31220</name>
</gene>
<evidence type="ECO:0000256" key="4">
    <source>
        <dbReference type="ARBA" id="ARBA00022691"/>
    </source>
</evidence>
<keyword evidence="9" id="KW-1185">Reference proteome</keyword>
<dbReference type="InterPro" id="IPR003356">
    <property type="entry name" value="DNA_methylase_A-5"/>
</dbReference>
<organism evidence="8 9">
    <name type="scientific">Deinococcus ruber</name>
    <dbReference type="NCBI Taxonomy" id="1848197"/>
    <lineage>
        <taxon>Bacteria</taxon>
        <taxon>Thermotogati</taxon>
        <taxon>Deinococcota</taxon>
        <taxon>Deinococci</taxon>
        <taxon>Deinococcales</taxon>
        <taxon>Deinococcaceae</taxon>
        <taxon>Deinococcus</taxon>
    </lineage>
</organism>
<sequence length="239" mass="26784">MRPWNDLSLTSQPLPEPLCRKAGMSIDAERLPWVRLLKKVAPQNRGLMQTFRTFVGAAACAVAAGQREEEYLSIIRGWSREDLTPFGHVLGQLVLDMEKHEYTDILGPAYEAFEGKGNRQAIGSFYTPDSVANLAARLAVQGMQWPERGPLGIHEPAGGSGAMLLAAVREFRQQGAPPQSIRIQTWDINKLACDMVYLNLTLHGVPAEVVHGDTLRYEKWSVWRNVWYYAAHGWQREAA</sequence>
<dbReference type="EC" id="2.1.1.72" evidence="1"/>
<dbReference type="EMBL" id="BMQL01000019">
    <property type="protein sequence ID" value="GGR16331.1"/>
    <property type="molecule type" value="Genomic_DNA"/>
</dbReference>
<dbReference type="Proteomes" id="UP000603865">
    <property type="component" value="Unassembled WGS sequence"/>
</dbReference>
<evidence type="ECO:0000259" key="7">
    <source>
        <dbReference type="Pfam" id="PF02384"/>
    </source>
</evidence>
<name>A0A918CB60_9DEIO</name>
<dbReference type="SUPFAM" id="SSF53335">
    <property type="entry name" value="S-adenosyl-L-methionine-dependent methyltransferases"/>
    <property type="match status" value="1"/>
</dbReference>
<evidence type="ECO:0000256" key="3">
    <source>
        <dbReference type="ARBA" id="ARBA00022679"/>
    </source>
</evidence>
<dbReference type="GO" id="GO:0009007">
    <property type="term" value="F:site-specific DNA-methyltransferase (adenine-specific) activity"/>
    <property type="evidence" value="ECO:0007669"/>
    <property type="project" value="UniProtKB-EC"/>
</dbReference>
<protein>
    <recommendedName>
        <fullName evidence="1">site-specific DNA-methyltransferase (adenine-specific)</fullName>
        <ecNumber evidence="1">2.1.1.72</ecNumber>
    </recommendedName>
</protein>
<keyword evidence="2" id="KW-0489">Methyltransferase</keyword>
<evidence type="ECO:0000256" key="2">
    <source>
        <dbReference type="ARBA" id="ARBA00022603"/>
    </source>
</evidence>
<dbReference type="PRINTS" id="PR00507">
    <property type="entry name" value="N12N6MTFRASE"/>
</dbReference>
<evidence type="ECO:0000256" key="1">
    <source>
        <dbReference type="ARBA" id="ARBA00011900"/>
    </source>
</evidence>
<dbReference type="RefSeq" id="WP_189091446.1">
    <property type="nucleotide sequence ID" value="NZ_BMQL01000019.1"/>
</dbReference>
<reference evidence="8" key="2">
    <citation type="submission" date="2020-09" db="EMBL/GenBank/DDBJ databases">
        <authorList>
            <person name="Sun Q."/>
            <person name="Ohkuma M."/>
        </authorList>
    </citation>
    <scope>NUCLEOTIDE SEQUENCE</scope>
    <source>
        <strain evidence="8">JCM 31311</strain>
    </source>
</reference>
<evidence type="ECO:0000313" key="8">
    <source>
        <dbReference type="EMBL" id="GGR16331.1"/>
    </source>
</evidence>
<dbReference type="GO" id="GO:0032259">
    <property type="term" value="P:methylation"/>
    <property type="evidence" value="ECO:0007669"/>
    <property type="project" value="UniProtKB-KW"/>
</dbReference>
<dbReference type="Gene3D" id="3.40.50.150">
    <property type="entry name" value="Vaccinia Virus protein VP39"/>
    <property type="match status" value="1"/>
</dbReference>
<evidence type="ECO:0000256" key="6">
    <source>
        <dbReference type="ARBA" id="ARBA00047942"/>
    </source>
</evidence>
<accession>A0A918CB60</accession>
<evidence type="ECO:0000313" key="9">
    <source>
        <dbReference type="Proteomes" id="UP000603865"/>
    </source>
</evidence>
<comment type="catalytic activity">
    <reaction evidence="6">
        <text>a 2'-deoxyadenosine in DNA + S-adenosyl-L-methionine = an N(6)-methyl-2'-deoxyadenosine in DNA + S-adenosyl-L-homocysteine + H(+)</text>
        <dbReference type="Rhea" id="RHEA:15197"/>
        <dbReference type="Rhea" id="RHEA-COMP:12418"/>
        <dbReference type="Rhea" id="RHEA-COMP:12419"/>
        <dbReference type="ChEBI" id="CHEBI:15378"/>
        <dbReference type="ChEBI" id="CHEBI:57856"/>
        <dbReference type="ChEBI" id="CHEBI:59789"/>
        <dbReference type="ChEBI" id="CHEBI:90615"/>
        <dbReference type="ChEBI" id="CHEBI:90616"/>
        <dbReference type="EC" id="2.1.1.72"/>
    </reaction>
</comment>
<dbReference type="GO" id="GO:0009307">
    <property type="term" value="P:DNA restriction-modification system"/>
    <property type="evidence" value="ECO:0007669"/>
    <property type="project" value="UniProtKB-KW"/>
</dbReference>
<evidence type="ECO:0000256" key="5">
    <source>
        <dbReference type="ARBA" id="ARBA00022747"/>
    </source>
</evidence>
<dbReference type="Pfam" id="PF02384">
    <property type="entry name" value="N6_Mtase"/>
    <property type="match status" value="1"/>
</dbReference>
<dbReference type="InterPro" id="IPR051537">
    <property type="entry name" value="DNA_Adenine_Mtase"/>
</dbReference>
<comment type="caution">
    <text evidence="8">The sequence shown here is derived from an EMBL/GenBank/DDBJ whole genome shotgun (WGS) entry which is preliminary data.</text>
</comment>
<dbReference type="PANTHER" id="PTHR42933">
    <property type="entry name" value="SLR6095 PROTEIN"/>
    <property type="match status" value="1"/>
</dbReference>
<keyword evidence="4" id="KW-0949">S-adenosyl-L-methionine</keyword>
<keyword evidence="5" id="KW-0680">Restriction system</keyword>
<dbReference type="GO" id="GO:0008170">
    <property type="term" value="F:N-methyltransferase activity"/>
    <property type="evidence" value="ECO:0007669"/>
    <property type="project" value="InterPro"/>
</dbReference>
<feature type="domain" description="DNA methylase adenine-specific" evidence="7">
    <location>
        <begin position="103"/>
        <end position="221"/>
    </location>
</feature>
<reference evidence="8" key="1">
    <citation type="journal article" date="2014" name="Int. J. Syst. Evol. Microbiol.">
        <title>Complete genome sequence of Corynebacterium casei LMG S-19264T (=DSM 44701T), isolated from a smear-ripened cheese.</title>
        <authorList>
            <consortium name="US DOE Joint Genome Institute (JGI-PGF)"/>
            <person name="Walter F."/>
            <person name="Albersmeier A."/>
            <person name="Kalinowski J."/>
            <person name="Ruckert C."/>
        </authorList>
    </citation>
    <scope>NUCLEOTIDE SEQUENCE</scope>
    <source>
        <strain evidence="8">JCM 31311</strain>
    </source>
</reference>
<dbReference type="AlphaFoldDB" id="A0A918CB60"/>
<dbReference type="InterPro" id="IPR029063">
    <property type="entry name" value="SAM-dependent_MTases_sf"/>
</dbReference>
<dbReference type="GO" id="GO:0003677">
    <property type="term" value="F:DNA binding"/>
    <property type="evidence" value="ECO:0007669"/>
    <property type="project" value="InterPro"/>
</dbReference>
<dbReference type="PANTHER" id="PTHR42933:SF1">
    <property type="entry name" value="SITE-SPECIFIC DNA-METHYLTRANSFERASE (ADENINE-SPECIFIC)"/>
    <property type="match status" value="1"/>
</dbReference>
<proteinExistence type="predicted"/>